<name>A0A1H0Q1H3_9ACTN</name>
<accession>A0A1H0Q1H3</accession>
<dbReference type="PROSITE" id="PS51819">
    <property type="entry name" value="VOC"/>
    <property type="match status" value="1"/>
</dbReference>
<evidence type="ECO:0000313" key="3">
    <source>
        <dbReference type="Proteomes" id="UP000199341"/>
    </source>
</evidence>
<keyword evidence="2" id="KW-0223">Dioxygenase</keyword>
<dbReference type="STRING" id="310781.SAMN05216259_11799"/>
<dbReference type="AlphaFoldDB" id="A0A1H0Q1H3"/>
<dbReference type="Gene3D" id="3.10.180.10">
    <property type="entry name" value="2,3-Dihydroxybiphenyl 1,2-Dioxygenase, domain 1"/>
    <property type="match status" value="1"/>
</dbReference>
<evidence type="ECO:0000259" key="1">
    <source>
        <dbReference type="PROSITE" id="PS51819"/>
    </source>
</evidence>
<sequence>MGNPDRFSFTLHNITVTVSDIDASVEWWRRIFGLELLATSRFDAINADVAYLQGPGFKLELLRTPDGFRLPELTADPPAHIRPIGTKALVFRVEDLAAATRWFRDNGVTIVWSELDLGDGSVSTAIRDNDGNFINVFQHGASPVG</sequence>
<keyword evidence="2" id="KW-0560">Oxidoreductase</keyword>
<gene>
    <name evidence="2" type="ORF">SAMN05216259_11799</name>
</gene>
<dbReference type="RefSeq" id="WP_176930605.1">
    <property type="nucleotide sequence ID" value="NZ_FNIE01000017.1"/>
</dbReference>
<dbReference type="GO" id="GO:0051213">
    <property type="term" value="F:dioxygenase activity"/>
    <property type="evidence" value="ECO:0007669"/>
    <property type="project" value="UniProtKB-KW"/>
</dbReference>
<dbReference type="Proteomes" id="UP000199341">
    <property type="component" value="Unassembled WGS sequence"/>
</dbReference>
<reference evidence="2 3" key="1">
    <citation type="submission" date="2016-10" db="EMBL/GenBank/DDBJ databases">
        <authorList>
            <person name="de Groot N.N."/>
        </authorList>
    </citation>
    <scope>NUCLEOTIDE SEQUENCE [LARGE SCALE GENOMIC DNA]</scope>
    <source>
        <strain evidence="2 3">CGMCC 4.2022</strain>
    </source>
</reference>
<dbReference type="InterPro" id="IPR004360">
    <property type="entry name" value="Glyas_Fos-R_dOase_dom"/>
</dbReference>
<dbReference type="SUPFAM" id="SSF54593">
    <property type="entry name" value="Glyoxalase/Bleomycin resistance protein/Dihydroxybiphenyl dioxygenase"/>
    <property type="match status" value="1"/>
</dbReference>
<protein>
    <submittedName>
        <fullName evidence="2">Catechol 2,3-dioxygenase</fullName>
    </submittedName>
</protein>
<dbReference type="Pfam" id="PF00903">
    <property type="entry name" value="Glyoxalase"/>
    <property type="match status" value="1"/>
</dbReference>
<feature type="domain" description="VOC" evidence="1">
    <location>
        <begin position="10"/>
        <end position="139"/>
    </location>
</feature>
<dbReference type="InterPro" id="IPR029068">
    <property type="entry name" value="Glyas_Bleomycin-R_OHBP_Dase"/>
</dbReference>
<keyword evidence="3" id="KW-1185">Reference proteome</keyword>
<proteinExistence type="predicted"/>
<organism evidence="2 3">
    <name type="scientific">Actinacidiphila guanduensis</name>
    <dbReference type="NCBI Taxonomy" id="310781"/>
    <lineage>
        <taxon>Bacteria</taxon>
        <taxon>Bacillati</taxon>
        <taxon>Actinomycetota</taxon>
        <taxon>Actinomycetes</taxon>
        <taxon>Kitasatosporales</taxon>
        <taxon>Streptomycetaceae</taxon>
        <taxon>Actinacidiphila</taxon>
    </lineage>
</organism>
<dbReference type="InterPro" id="IPR037523">
    <property type="entry name" value="VOC_core"/>
</dbReference>
<dbReference type="EMBL" id="FNIE01000017">
    <property type="protein sequence ID" value="SDP11307.1"/>
    <property type="molecule type" value="Genomic_DNA"/>
</dbReference>
<evidence type="ECO:0000313" key="2">
    <source>
        <dbReference type="EMBL" id="SDP11307.1"/>
    </source>
</evidence>
<dbReference type="CDD" id="cd06587">
    <property type="entry name" value="VOC"/>
    <property type="match status" value="1"/>
</dbReference>